<dbReference type="InterPro" id="IPR047817">
    <property type="entry name" value="ABC2_TM_bact-type"/>
</dbReference>
<dbReference type="Proteomes" id="UP000314616">
    <property type="component" value="Chromosome"/>
</dbReference>
<dbReference type="PRINTS" id="PR00164">
    <property type="entry name" value="ABC2TRNSPORT"/>
</dbReference>
<evidence type="ECO:0000259" key="7">
    <source>
        <dbReference type="PROSITE" id="PS51012"/>
    </source>
</evidence>
<keyword evidence="5" id="KW-0046">Antibiotic resistance</keyword>
<evidence type="ECO:0000256" key="1">
    <source>
        <dbReference type="ARBA" id="ARBA00004141"/>
    </source>
</evidence>
<accession>A0A5B8C5P2</accession>
<dbReference type="AlphaFoldDB" id="A0A5B8C5P2"/>
<organism evidence="8 9">
    <name type="scientific">Georgenia yuyongxinii</name>
    <dbReference type="NCBI Taxonomy" id="2589797"/>
    <lineage>
        <taxon>Bacteria</taxon>
        <taxon>Bacillati</taxon>
        <taxon>Actinomycetota</taxon>
        <taxon>Actinomycetes</taxon>
        <taxon>Micrococcales</taxon>
        <taxon>Bogoriellaceae</taxon>
        <taxon>Georgenia</taxon>
    </lineage>
</organism>
<keyword evidence="3 6" id="KW-1133">Transmembrane helix</keyword>
<dbReference type="InterPro" id="IPR000412">
    <property type="entry name" value="ABC_2_transport"/>
</dbReference>
<name>A0A5B8C5P2_9MICO</name>
<keyword evidence="6" id="KW-1003">Cell membrane</keyword>
<feature type="transmembrane region" description="Helical" evidence="6">
    <location>
        <begin position="157"/>
        <end position="178"/>
    </location>
</feature>
<keyword evidence="6" id="KW-0813">Transport</keyword>
<evidence type="ECO:0000256" key="2">
    <source>
        <dbReference type="ARBA" id="ARBA00022692"/>
    </source>
</evidence>
<evidence type="ECO:0000256" key="5">
    <source>
        <dbReference type="ARBA" id="ARBA00023251"/>
    </source>
</evidence>
<feature type="transmembrane region" description="Helical" evidence="6">
    <location>
        <begin position="126"/>
        <end position="151"/>
    </location>
</feature>
<comment type="subcellular location">
    <subcellularLocation>
        <location evidence="6">Cell membrane</location>
        <topology evidence="6">Multi-pass membrane protein</topology>
    </subcellularLocation>
    <subcellularLocation>
        <location evidence="1">Membrane</location>
        <topology evidence="1">Multi-pass membrane protein</topology>
    </subcellularLocation>
</comment>
<feature type="transmembrane region" description="Helical" evidence="6">
    <location>
        <begin position="245"/>
        <end position="263"/>
    </location>
</feature>
<dbReference type="GO" id="GO:0043190">
    <property type="term" value="C:ATP-binding cassette (ABC) transporter complex"/>
    <property type="evidence" value="ECO:0007669"/>
    <property type="project" value="InterPro"/>
</dbReference>
<dbReference type="EMBL" id="CP040915">
    <property type="protein sequence ID" value="QDC25390.1"/>
    <property type="molecule type" value="Genomic_DNA"/>
</dbReference>
<dbReference type="KEGG" id="gyu:FE374_12890"/>
<dbReference type="InterPro" id="IPR013525">
    <property type="entry name" value="ABC2_TM"/>
</dbReference>
<protein>
    <recommendedName>
        <fullName evidence="6">Transport permease protein</fullName>
    </recommendedName>
</protein>
<dbReference type="InterPro" id="IPR051784">
    <property type="entry name" value="Nod_factor_ABC_transporter"/>
</dbReference>
<dbReference type="RefSeq" id="WP_139929604.1">
    <property type="nucleotide sequence ID" value="NZ_CP040915.1"/>
</dbReference>
<sequence length="273" mass="29396">MSAPTARGAPPALQPARRRWMPVLGFWWLQYRRTWVSSVVSRFLMPLMFLLSMGLMLGSLVDRSAGGVDGVPYLHYVVPGILAAQAMWAAVTESTYSVLGAIRWTRQYHAMLATPIGVADVLAGHLAYVAFSLTLGTVAFVAVAALFGAWASWGVLLAIPVAVLTGLAFAAPCFAVAAQFTDSADTSFSVIYRLVVTPLFLVCGTFFPVEQLPALLRPVAWVTPLWHGVEACRALTSPAPAWPAVAGHVAVLALMTAAGLWWARRAFTRRLVV</sequence>
<dbReference type="PIRSF" id="PIRSF006648">
    <property type="entry name" value="DrrB"/>
    <property type="match status" value="1"/>
</dbReference>
<keyword evidence="2 6" id="KW-0812">Transmembrane</keyword>
<keyword evidence="4 6" id="KW-0472">Membrane</keyword>
<evidence type="ECO:0000256" key="4">
    <source>
        <dbReference type="ARBA" id="ARBA00023136"/>
    </source>
</evidence>
<feature type="transmembrane region" description="Helical" evidence="6">
    <location>
        <begin position="81"/>
        <end position="105"/>
    </location>
</feature>
<dbReference type="PANTHER" id="PTHR43229:SF2">
    <property type="entry name" value="NODULATION PROTEIN J"/>
    <property type="match status" value="1"/>
</dbReference>
<dbReference type="PROSITE" id="PS51012">
    <property type="entry name" value="ABC_TM2"/>
    <property type="match status" value="1"/>
</dbReference>
<evidence type="ECO:0000313" key="9">
    <source>
        <dbReference type="Proteomes" id="UP000314616"/>
    </source>
</evidence>
<feature type="domain" description="ABC transmembrane type-2" evidence="7">
    <location>
        <begin position="37"/>
        <end position="270"/>
    </location>
</feature>
<dbReference type="GO" id="GO:0046677">
    <property type="term" value="P:response to antibiotic"/>
    <property type="evidence" value="ECO:0007669"/>
    <property type="project" value="UniProtKB-KW"/>
</dbReference>
<comment type="similarity">
    <text evidence="6">Belongs to the ABC-2 integral membrane protein family.</text>
</comment>
<feature type="transmembrane region" description="Helical" evidence="6">
    <location>
        <begin position="39"/>
        <end position="61"/>
    </location>
</feature>
<dbReference type="Pfam" id="PF01061">
    <property type="entry name" value="ABC2_membrane"/>
    <property type="match status" value="1"/>
</dbReference>
<evidence type="ECO:0000256" key="3">
    <source>
        <dbReference type="ARBA" id="ARBA00022989"/>
    </source>
</evidence>
<dbReference type="PANTHER" id="PTHR43229">
    <property type="entry name" value="NODULATION PROTEIN J"/>
    <property type="match status" value="1"/>
</dbReference>
<gene>
    <name evidence="8" type="ORF">FE374_12890</name>
</gene>
<dbReference type="GO" id="GO:0140359">
    <property type="term" value="F:ABC-type transporter activity"/>
    <property type="evidence" value="ECO:0007669"/>
    <property type="project" value="InterPro"/>
</dbReference>
<dbReference type="OrthoDB" id="9778589at2"/>
<reference evidence="8 9" key="1">
    <citation type="submission" date="2019-05" db="EMBL/GenBank/DDBJ databases">
        <title>Georgenia *** sp. nov., and Georgenia *** sp. nov., isolated from the intestinal contents of plateau pika (Ochotona curzoniae) in the Qinghai-Tibet plateau of China.</title>
        <authorList>
            <person name="Tian Z."/>
        </authorList>
    </citation>
    <scope>NUCLEOTIDE SEQUENCE [LARGE SCALE GENOMIC DNA]</scope>
    <source>
        <strain evidence="8 9">Z443</strain>
    </source>
</reference>
<evidence type="ECO:0000313" key="8">
    <source>
        <dbReference type="EMBL" id="QDC25390.1"/>
    </source>
</evidence>
<proteinExistence type="inferred from homology"/>
<feature type="transmembrane region" description="Helical" evidence="6">
    <location>
        <begin position="190"/>
        <end position="209"/>
    </location>
</feature>
<evidence type="ECO:0000256" key="6">
    <source>
        <dbReference type="RuleBase" id="RU361157"/>
    </source>
</evidence>